<sequence length="973" mass="105175">MTAVLQQELWDGAPSLCRHNHTVAAKLMDSKTGESEGSSEDVSGKKKSKFKTFKMRLFGKRKRKEDGKSGLKLSQSSSDITAPESMRAVYDSEEESGYSLGLLASRALSHDSIFIPEASQVPPAPSRVSSQENVHGRIKALQLKLQQNIRLGPPPLVTPSRRAEDTGASSEDDGLPRSPPEISSVHEGLARFTDTYRHLSSLSLAGTGSEEEEQSSSQPSSRPLSPVSKPSSRPTSPQSPDAPVSSPSTDFASPPQSTACLDSSAARHRLSVKPRKQRASARGRRPAATAHRSRSESLNDLESTLLEKEEEEEHEAARVPQEIVRCHSYSSQVTGTESRTAAQLIQRPTLVQAQDTPEDQPSKESHRKEARESRLRPAGFCEPVDHNFTNPLSSQPVPGFQDYSAIQESLPVADSAAEETLCKQGPAEVKNPSTSKAQSQDLVKEILNSGPYSPKGTILSPGLHTSDHAAPTALVSATSLTNNNGSLNRSSQNFIQGVHVDNNAKELPSPPPRMTKSLVSVDRAKTPKTSSLKKNTATVEGVSLSPQPGAQRTAPPSAKGEHLIIQTPDAGCSDPRHRPSFKKTSAGSFRFSVSSAWDRPRAGSFTGVESSEVKTEDVPLAKTSSFPKLHPVSRVEEIKSEPQGGLGGSQRERRNTWIKPEPEAPRAAKEQLGTTAPPAKREDGAAGGAGGREEDQGGRSTFGVKLRATSLSLKYRQDFKSELAMKRRSAEAYPVSPSTQEFILPSKEGKSDPEKTWESACAYLRDGSKPMAKSSSEQPHVKPPLPRKPAAQSTAAPVSSNTPKDENKELDRPSHSKVNEKAAPLKTVAEKEAVAVSGPMWISMARQRQRGVQLQYSSKEDRDTAAEIRTDNLTPGEHKPEEGRARREVCVTAESPSLRRDGPDSRPDVRAERRQPGKTAPSEVAPCAVPQAEREVKLPSTKDTLLPVSGGGQPSWMELAKKKAQAWSDKTVD</sequence>
<feature type="domain" description="DUF4592" evidence="2">
    <location>
        <begin position="147"/>
        <end position="281"/>
    </location>
</feature>
<feature type="compositionally biased region" description="Basic and acidic residues" evidence="1">
    <location>
        <begin position="858"/>
        <end position="889"/>
    </location>
</feature>
<reference evidence="3" key="2">
    <citation type="submission" date="2025-08" db="UniProtKB">
        <authorList>
            <consortium name="Ensembl"/>
        </authorList>
    </citation>
    <scope>IDENTIFICATION</scope>
</reference>
<dbReference type="InterPro" id="IPR028030">
    <property type="entry name" value="DUF4592"/>
</dbReference>
<feature type="compositionally biased region" description="Basic and acidic residues" evidence="1">
    <location>
        <begin position="650"/>
        <end position="669"/>
    </location>
</feature>
<dbReference type="Pfam" id="PF15262">
    <property type="entry name" value="DUF4592"/>
    <property type="match status" value="1"/>
</dbReference>
<dbReference type="Ensembl" id="ENSLOCT00000001736.1">
    <property type="protein sequence ID" value="ENSLOCP00000001731.1"/>
    <property type="gene ID" value="ENSLOCG00000001520.1"/>
</dbReference>
<feature type="compositionally biased region" description="Basic and acidic residues" evidence="1">
    <location>
        <begin position="747"/>
        <end position="757"/>
    </location>
</feature>
<feature type="compositionally biased region" description="Low complexity" evidence="1">
    <location>
        <begin position="70"/>
        <end position="79"/>
    </location>
</feature>
<feature type="region of interest" description="Disordered" evidence="1">
    <location>
        <begin position="502"/>
        <end position="560"/>
    </location>
</feature>
<dbReference type="GeneTree" id="ENSGT00940000163031"/>
<dbReference type="eggNOG" id="ENOG502QSVM">
    <property type="taxonomic scope" value="Eukaryota"/>
</dbReference>
<dbReference type="Bgee" id="ENSLOCG00000001520">
    <property type="expression patterns" value="Expressed in intestine and 8 other cell types or tissues"/>
</dbReference>
<dbReference type="Proteomes" id="UP000018468">
    <property type="component" value="Linkage group LG17"/>
</dbReference>
<dbReference type="STRING" id="7918.ENSLOCP00000001731"/>
<dbReference type="AlphaFoldDB" id="W5M024"/>
<keyword evidence="4" id="KW-1185">Reference proteome</keyword>
<evidence type="ECO:0000313" key="3">
    <source>
        <dbReference type="Ensembl" id="ENSLOCP00000001731.1"/>
    </source>
</evidence>
<dbReference type="OrthoDB" id="9944945at2759"/>
<feature type="region of interest" description="Disordered" evidence="1">
    <location>
        <begin position="599"/>
        <end position="704"/>
    </location>
</feature>
<feature type="region of interest" description="Disordered" evidence="1">
    <location>
        <begin position="724"/>
        <end position="830"/>
    </location>
</feature>
<dbReference type="CTD" id="101883152"/>
<feature type="compositionally biased region" description="Basic residues" evidence="1">
    <location>
        <begin position="266"/>
        <end position="285"/>
    </location>
</feature>
<feature type="region of interest" description="Disordered" evidence="1">
    <location>
        <begin position="146"/>
        <end position="387"/>
    </location>
</feature>
<feature type="compositionally biased region" description="Polar residues" evidence="1">
    <location>
        <begin position="791"/>
        <end position="802"/>
    </location>
</feature>
<proteinExistence type="predicted"/>
<dbReference type="EMBL" id="AHAT01025109">
    <property type="status" value="NOT_ANNOTATED_CDS"/>
    <property type="molecule type" value="Genomic_DNA"/>
</dbReference>
<feature type="region of interest" description="Disordered" evidence="1">
    <location>
        <begin position="59"/>
        <end position="88"/>
    </location>
</feature>
<organism evidence="3 4">
    <name type="scientific">Lepisosteus oculatus</name>
    <name type="common">Spotted gar</name>
    <dbReference type="NCBI Taxonomy" id="7918"/>
    <lineage>
        <taxon>Eukaryota</taxon>
        <taxon>Metazoa</taxon>
        <taxon>Chordata</taxon>
        <taxon>Craniata</taxon>
        <taxon>Vertebrata</taxon>
        <taxon>Euteleostomi</taxon>
        <taxon>Actinopterygii</taxon>
        <taxon>Neopterygii</taxon>
        <taxon>Holostei</taxon>
        <taxon>Semionotiformes</taxon>
        <taxon>Lepisosteidae</taxon>
        <taxon>Lepisosteus</taxon>
    </lineage>
</organism>
<feature type="compositionally biased region" description="Polar residues" evidence="1">
    <location>
        <begin position="328"/>
        <end position="343"/>
    </location>
</feature>
<evidence type="ECO:0000313" key="4">
    <source>
        <dbReference type="Proteomes" id="UP000018468"/>
    </source>
</evidence>
<dbReference type="HOGENOM" id="CLU_311439_0_0_1"/>
<dbReference type="PANTHER" id="PTHR47743">
    <property type="entry name" value="KIAA1210 / KIAA1211 FAMILY MEMBER"/>
    <property type="match status" value="1"/>
</dbReference>
<name>W5M024_LEPOC</name>
<dbReference type="PANTHER" id="PTHR47743:SF1">
    <property type="entry name" value="CRACD-LIKE PROTEIN"/>
    <property type="match status" value="1"/>
</dbReference>
<feature type="compositionally biased region" description="Basic and acidic residues" evidence="1">
    <location>
        <begin position="897"/>
        <end position="915"/>
    </location>
</feature>
<feature type="region of interest" description="Disordered" evidence="1">
    <location>
        <begin position="27"/>
        <end position="47"/>
    </location>
</feature>
<feature type="compositionally biased region" description="Low complexity" evidence="1">
    <location>
        <begin position="215"/>
        <end position="228"/>
    </location>
</feature>
<reference evidence="4" key="1">
    <citation type="submission" date="2011-12" db="EMBL/GenBank/DDBJ databases">
        <title>The Draft Genome of Lepisosteus oculatus.</title>
        <authorList>
            <consortium name="The Broad Institute Genome Assembly &amp; Analysis Group"/>
            <consortium name="Computational R&amp;D Group"/>
            <consortium name="and Sequencing Platform"/>
            <person name="Di Palma F."/>
            <person name="Alfoldi J."/>
            <person name="Johnson J."/>
            <person name="Berlin A."/>
            <person name="Gnerre S."/>
            <person name="Jaffe D."/>
            <person name="MacCallum I."/>
            <person name="Young S."/>
            <person name="Walker B.J."/>
            <person name="Lander E.S."/>
            <person name="Lindblad-Toh K."/>
        </authorList>
    </citation>
    <scope>NUCLEOTIDE SEQUENCE [LARGE SCALE GENOMIC DNA]</scope>
</reference>
<evidence type="ECO:0000256" key="1">
    <source>
        <dbReference type="SAM" id="MobiDB-lite"/>
    </source>
</evidence>
<evidence type="ECO:0000259" key="2">
    <source>
        <dbReference type="Pfam" id="PF15262"/>
    </source>
</evidence>
<dbReference type="OMA" id="CAPATDK"/>
<reference evidence="3" key="3">
    <citation type="submission" date="2025-09" db="UniProtKB">
        <authorList>
            <consortium name="Ensembl"/>
        </authorList>
    </citation>
    <scope>IDENTIFICATION</scope>
</reference>
<feature type="region of interest" description="Disordered" evidence="1">
    <location>
        <begin position="848"/>
        <end position="973"/>
    </location>
</feature>
<dbReference type="InParanoid" id="W5M024"/>
<feature type="compositionally biased region" description="Polar residues" evidence="1">
    <location>
        <begin position="229"/>
        <end position="261"/>
    </location>
</feature>
<protein>
    <submittedName>
        <fullName evidence="3">KIAA1211 like</fullName>
    </submittedName>
</protein>
<feature type="compositionally biased region" description="Basic and acidic residues" evidence="1">
    <location>
        <begin position="360"/>
        <end position="375"/>
    </location>
</feature>
<accession>W5M024</accession>
<feature type="compositionally biased region" description="Basic and acidic residues" evidence="1">
    <location>
        <begin position="803"/>
        <end position="820"/>
    </location>
</feature>
<feature type="compositionally biased region" description="Polar residues" evidence="1">
    <location>
        <begin position="527"/>
        <end position="550"/>
    </location>
</feature>
<dbReference type="InterPro" id="IPR026713">
    <property type="entry name" value="CRACD-like"/>
</dbReference>
<dbReference type="GeneID" id="102684562"/>